<gene>
    <name evidence="1" type="ORF">RM530_15535</name>
</gene>
<dbReference type="EMBL" id="JAVRIC010000026">
    <property type="protein sequence ID" value="MDT0498761.1"/>
    <property type="molecule type" value="Genomic_DNA"/>
</dbReference>
<evidence type="ECO:0000313" key="2">
    <source>
        <dbReference type="Proteomes" id="UP001254608"/>
    </source>
</evidence>
<dbReference type="RefSeq" id="WP_311366173.1">
    <property type="nucleotide sequence ID" value="NZ_JAVRIC010000026.1"/>
</dbReference>
<proteinExistence type="predicted"/>
<sequence length="77" mass="8957">MQPRFPGAFQQPVLDRRLQSVTPGETPRKVQMPFADASHVHTDIAMTRRQFERDRQRMRNLVKLGVVDEGDVHRSCQ</sequence>
<organism evidence="1 2">
    <name type="scientific">Banduia mediterranea</name>
    <dbReference type="NCBI Taxonomy" id="3075609"/>
    <lineage>
        <taxon>Bacteria</taxon>
        <taxon>Pseudomonadati</taxon>
        <taxon>Pseudomonadota</taxon>
        <taxon>Gammaproteobacteria</taxon>
        <taxon>Nevskiales</taxon>
        <taxon>Algiphilaceae</taxon>
        <taxon>Banduia</taxon>
    </lineage>
</organism>
<accession>A0ABU2WLN3</accession>
<keyword evidence="2" id="KW-1185">Reference proteome</keyword>
<protein>
    <submittedName>
        <fullName evidence="1">Uncharacterized protein</fullName>
    </submittedName>
</protein>
<name>A0ABU2WLN3_9GAMM</name>
<reference evidence="1 2" key="1">
    <citation type="submission" date="2023-09" db="EMBL/GenBank/DDBJ databases">
        <authorList>
            <person name="Rey-Velasco X."/>
        </authorList>
    </citation>
    <scope>NUCLEOTIDE SEQUENCE [LARGE SCALE GENOMIC DNA]</scope>
    <source>
        <strain evidence="1 2">W345</strain>
    </source>
</reference>
<comment type="caution">
    <text evidence="1">The sequence shown here is derived from an EMBL/GenBank/DDBJ whole genome shotgun (WGS) entry which is preliminary data.</text>
</comment>
<evidence type="ECO:0000313" key="1">
    <source>
        <dbReference type="EMBL" id="MDT0498761.1"/>
    </source>
</evidence>
<dbReference type="Proteomes" id="UP001254608">
    <property type="component" value="Unassembled WGS sequence"/>
</dbReference>